<dbReference type="InterPro" id="IPR040201">
    <property type="entry name" value="Mrg3-like"/>
</dbReference>
<evidence type="ECO:0000313" key="4">
    <source>
        <dbReference type="Proteomes" id="UP001151582"/>
    </source>
</evidence>
<dbReference type="GO" id="GO:0031942">
    <property type="term" value="C:i-AAA complex"/>
    <property type="evidence" value="ECO:0007669"/>
    <property type="project" value="TreeGrafter"/>
</dbReference>
<dbReference type="SUPFAM" id="SSF48452">
    <property type="entry name" value="TPR-like"/>
    <property type="match status" value="1"/>
</dbReference>
<dbReference type="AlphaFoldDB" id="A0A9W8AVT3"/>
<dbReference type="EMBL" id="JANBQB010001743">
    <property type="protein sequence ID" value="KAJ1970501.1"/>
    <property type="molecule type" value="Genomic_DNA"/>
</dbReference>
<evidence type="ECO:0000313" key="3">
    <source>
        <dbReference type="EMBL" id="KAJ1970501.1"/>
    </source>
</evidence>
<name>A0A9W8AVT3_9FUNG</name>
<sequence length="479" mass="52677">KLMANLPRLQFPGPSKAALYMCTAILGAIAVTTWAYHHYFGAALRYPAPVRKLLREALLYHRHAADLDYPRAIQAYQRALRELAQYPDQFSSPADPHVLGILIELADAYSLAEQYPEAIAVYWQVWHALVGTFGVANPIIMAHYLANGCVQSAGALPTSSSPPARKVHSNVQPVASVQTQVGFGDHSLPTNPWVALQCSTATEIRRRIVQAAGTSQHLGSLYEKWLQTSPSSDYPLPTDQYQQALAECEQASEWGAQVLLVAYGLYHQPKATPTSLPATARPPSEEPTAPNTTQPESERPPQPSKRSFFATLPTLPMTVETLPPWLSYTELGGCLESLALYYASLGNQPHTAFAILASVIELLGGQDDCHASVLMLHNAELLADHLSPPKDHHRQAKHWLEHALAVAKQFQHTNPECNANCSAIWYSYGALDERLGNTNGARKWYKRALYHASENHHTEAIQKCQKALRLLPAAPSSVA</sequence>
<feature type="transmembrane region" description="Helical" evidence="2">
    <location>
        <begin position="17"/>
        <end position="36"/>
    </location>
</feature>
<keyword evidence="2" id="KW-0812">Transmembrane</keyword>
<evidence type="ECO:0000256" key="1">
    <source>
        <dbReference type="SAM" id="MobiDB-lite"/>
    </source>
</evidence>
<proteinExistence type="predicted"/>
<dbReference type="Proteomes" id="UP001151582">
    <property type="component" value="Unassembled WGS sequence"/>
</dbReference>
<dbReference type="InterPro" id="IPR011990">
    <property type="entry name" value="TPR-like_helical_dom_sf"/>
</dbReference>
<comment type="caution">
    <text evidence="3">The sequence shown here is derived from an EMBL/GenBank/DDBJ whole genome shotgun (WGS) entry which is preliminary data.</text>
</comment>
<accession>A0A9W8AVT3</accession>
<evidence type="ECO:0008006" key="5">
    <source>
        <dbReference type="Google" id="ProtNLM"/>
    </source>
</evidence>
<dbReference type="PANTHER" id="PTHR28142:SF1">
    <property type="entry name" value="MITOCHONDRIAL INNER MEMBRANE I-AAA PROTEASE SUPERCOMPLEX SUBUNIT MGR3-RELATED"/>
    <property type="match status" value="1"/>
</dbReference>
<reference evidence="3" key="1">
    <citation type="submission" date="2022-07" db="EMBL/GenBank/DDBJ databases">
        <title>Phylogenomic reconstructions and comparative analyses of Kickxellomycotina fungi.</title>
        <authorList>
            <person name="Reynolds N.K."/>
            <person name="Stajich J.E."/>
            <person name="Barry K."/>
            <person name="Grigoriev I.V."/>
            <person name="Crous P."/>
            <person name="Smith M.E."/>
        </authorList>
    </citation>
    <scope>NUCLEOTIDE SEQUENCE</scope>
    <source>
        <strain evidence="3">RSA 567</strain>
    </source>
</reference>
<feature type="region of interest" description="Disordered" evidence="1">
    <location>
        <begin position="273"/>
        <end position="308"/>
    </location>
</feature>
<dbReference type="PANTHER" id="PTHR28142">
    <property type="entry name" value="MITOCHONDRIAL INNER MEMBRANE I-AAA PROTEASE SUPERCOMPLEX SUBUNIT MGR3-RELATED"/>
    <property type="match status" value="1"/>
</dbReference>
<dbReference type="OrthoDB" id="10050400at2759"/>
<feature type="non-terminal residue" evidence="3">
    <location>
        <position position="479"/>
    </location>
</feature>
<feature type="non-terminal residue" evidence="3">
    <location>
        <position position="1"/>
    </location>
</feature>
<dbReference type="GO" id="GO:0051787">
    <property type="term" value="F:misfolded protein binding"/>
    <property type="evidence" value="ECO:0007669"/>
    <property type="project" value="TreeGrafter"/>
</dbReference>
<dbReference type="Gene3D" id="1.25.40.10">
    <property type="entry name" value="Tetratricopeptide repeat domain"/>
    <property type="match status" value="2"/>
</dbReference>
<gene>
    <name evidence="3" type="ORF">H4R34_006041</name>
</gene>
<protein>
    <recommendedName>
        <fullName evidence="5">Tetratricopeptide repeat protein</fullName>
    </recommendedName>
</protein>
<organism evidence="3 4">
    <name type="scientific">Dimargaris verticillata</name>
    <dbReference type="NCBI Taxonomy" id="2761393"/>
    <lineage>
        <taxon>Eukaryota</taxon>
        <taxon>Fungi</taxon>
        <taxon>Fungi incertae sedis</taxon>
        <taxon>Zoopagomycota</taxon>
        <taxon>Kickxellomycotina</taxon>
        <taxon>Dimargaritomycetes</taxon>
        <taxon>Dimargaritales</taxon>
        <taxon>Dimargaritaceae</taxon>
        <taxon>Dimargaris</taxon>
    </lineage>
</organism>
<dbReference type="GO" id="GO:0006515">
    <property type="term" value="P:protein quality control for misfolded or incompletely synthesized proteins"/>
    <property type="evidence" value="ECO:0007669"/>
    <property type="project" value="TreeGrafter"/>
</dbReference>
<keyword evidence="2" id="KW-1133">Transmembrane helix</keyword>
<evidence type="ECO:0000256" key="2">
    <source>
        <dbReference type="SAM" id="Phobius"/>
    </source>
</evidence>
<keyword evidence="2" id="KW-0472">Membrane</keyword>
<keyword evidence="4" id="KW-1185">Reference proteome</keyword>